<organism evidence="3 4">
    <name type="scientific">Gymnopilus junonius</name>
    <name type="common">Spectacular rustgill mushroom</name>
    <name type="synonym">Gymnopilus spectabilis subsp. junonius</name>
    <dbReference type="NCBI Taxonomy" id="109634"/>
    <lineage>
        <taxon>Eukaryota</taxon>
        <taxon>Fungi</taxon>
        <taxon>Dikarya</taxon>
        <taxon>Basidiomycota</taxon>
        <taxon>Agaricomycotina</taxon>
        <taxon>Agaricomycetes</taxon>
        <taxon>Agaricomycetidae</taxon>
        <taxon>Agaricales</taxon>
        <taxon>Agaricineae</taxon>
        <taxon>Hymenogastraceae</taxon>
        <taxon>Gymnopilus</taxon>
    </lineage>
</organism>
<sequence length="561" mass="62899">MARVLATGVSWMLAAMGLVLAMALTLDEHLKPIDMVTLMNIMVPALDEALNVTAILRQVKSMGGDVNSIDTYPGYKPIPNFRPHPHIIYSSSIYYGSDDEVLVNVESNHEEMQDHHVIIISDSSSRLPSPIPVPITPPAVQTPPLLSPIHGPPAINLLKIRLLQKLKAVKAAKAKAKARHISLKRQAKAEVERQKVLQRMALRLKHRIRRFGLLDIMPHFPDNDFPGCPACSKIFKTFQGLNAHLSSAKSCEWYRKGKIKAFGLDDIQPLPDPMPSPYNLDQAILQQQLAEEAASSFDWDLSDWPNLEEGNVDVLPSEDIDQDEFILLPNEPQAGPSQPNRSHPNMHRSLDDDEDTREEAPYPGAGQIFGHADQQFITTDPEGDTIMQDPLSEHHPFNSELDWRFAEWAVKDGPGHNAVNRLLAIPGVKEKLGLSYNNEVYTIRFRDPVEAVKSLFANPAFEKERVYCPKKVFTDEGRKSRIFSEMWTGKWWHAVQNLLPKGATIAPIIIATDKMQLTQFSGGKSAYPVYLTIGNLPKVTRRRPSQHACILITYLSVDKLN</sequence>
<reference evidence="3" key="1">
    <citation type="submission" date="2020-11" db="EMBL/GenBank/DDBJ databases">
        <authorList>
            <consortium name="DOE Joint Genome Institute"/>
            <person name="Ahrendt S."/>
            <person name="Riley R."/>
            <person name="Andreopoulos W."/>
            <person name="LaButti K."/>
            <person name="Pangilinan J."/>
            <person name="Ruiz-duenas F.J."/>
            <person name="Barrasa J.M."/>
            <person name="Sanchez-Garcia M."/>
            <person name="Camarero S."/>
            <person name="Miyauchi S."/>
            <person name="Serrano A."/>
            <person name="Linde D."/>
            <person name="Babiker R."/>
            <person name="Drula E."/>
            <person name="Ayuso-Fernandez I."/>
            <person name="Pacheco R."/>
            <person name="Padilla G."/>
            <person name="Ferreira P."/>
            <person name="Barriuso J."/>
            <person name="Kellner H."/>
            <person name="Castanera R."/>
            <person name="Alfaro M."/>
            <person name="Ramirez L."/>
            <person name="Pisabarro A.G."/>
            <person name="Kuo A."/>
            <person name="Tritt A."/>
            <person name="Lipzen A."/>
            <person name="He G."/>
            <person name="Yan M."/>
            <person name="Ng V."/>
            <person name="Cullen D."/>
            <person name="Martin F."/>
            <person name="Rosso M.-N."/>
            <person name="Henrissat B."/>
            <person name="Hibbett D."/>
            <person name="Martinez A.T."/>
            <person name="Grigoriev I.V."/>
        </authorList>
    </citation>
    <scope>NUCLEOTIDE SEQUENCE</scope>
    <source>
        <strain evidence="3">AH 44721</strain>
    </source>
</reference>
<evidence type="ECO:0000256" key="2">
    <source>
        <dbReference type="SAM" id="SignalP"/>
    </source>
</evidence>
<dbReference type="InterPro" id="IPR041078">
    <property type="entry name" value="Plavaka"/>
</dbReference>
<evidence type="ECO:0000313" key="4">
    <source>
        <dbReference type="Proteomes" id="UP000724874"/>
    </source>
</evidence>
<feature type="signal peptide" evidence="2">
    <location>
        <begin position="1"/>
        <end position="21"/>
    </location>
</feature>
<protein>
    <recommendedName>
        <fullName evidence="5">C2H2-type domain-containing protein</fullName>
    </recommendedName>
</protein>
<keyword evidence="4" id="KW-1185">Reference proteome</keyword>
<dbReference type="Proteomes" id="UP000724874">
    <property type="component" value="Unassembled WGS sequence"/>
</dbReference>
<name>A0A9P5P0S4_GYMJU</name>
<feature type="region of interest" description="Disordered" evidence="1">
    <location>
        <begin position="329"/>
        <end position="367"/>
    </location>
</feature>
<feature type="chain" id="PRO_5040415886" description="C2H2-type domain-containing protein" evidence="2">
    <location>
        <begin position="22"/>
        <end position="561"/>
    </location>
</feature>
<dbReference type="EMBL" id="JADNYJ010000004">
    <property type="protein sequence ID" value="KAF8911453.1"/>
    <property type="molecule type" value="Genomic_DNA"/>
</dbReference>
<accession>A0A9P5P0S4</accession>
<dbReference type="Pfam" id="PF18759">
    <property type="entry name" value="Plavaka"/>
    <property type="match status" value="1"/>
</dbReference>
<evidence type="ECO:0000256" key="1">
    <source>
        <dbReference type="SAM" id="MobiDB-lite"/>
    </source>
</evidence>
<comment type="caution">
    <text evidence="3">The sequence shown here is derived from an EMBL/GenBank/DDBJ whole genome shotgun (WGS) entry which is preliminary data.</text>
</comment>
<evidence type="ECO:0000313" key="3">
    <source>
        <dbReference type="EMBL" id="KAF8911453.1"/>
    </source>
</evidence>
<gene>
    <name evidence="3" type="ORF">CPB84DRAFT_1841964</name>
</gene>
<dbReference type="AlphaFoldDB" id="A0A9P5P0S4"/>
<keyword evidence="2" id="KW-0732">Signal</keyword>
<dbReference type="OrthoDB" id="2418900at2759"/>
<evidence type="ECO:0008006" key="5">
    <source>
        <dbReference type="Google" id="ProtNLM"/>
    </source>
</evidence>
<proteinExistence type="predicted"/>